<dbReference type="STRING" id="243233.MCA2029"/>
<evidence type="ECO:0000313" key="3">
    <source>
        <dbReference type="Proteomes" id="UP000006821"/>
    </source>
</evidence>
<dbReference type="InterPro" id="IPR029063">
    <property type="entry name" value="SAM-dependent_MTases_sf"/>
</dbReference>
<gene>
    <name evidence="2" type="ordered locus">MCA2029</name>
</gene>
<dbReference type="Gene3D" id="3.40.50.150">
    <property type="entry name" value="Vaccinia Virus protein VP39"/>
    <property type="match status" value="1"/>
</dbReference>
<dbReference type="Pfam" id="PF08241">
    <property type="entry name" value="Methyltransf_11"/>
    <property type="match status" value="1"/>
</dbReference>
<dbReference type="Proteomes" id="UP000006821">
    <property type="component" value="Chromosome"/>
</dbReference>
<accession>Q606I7</accession>
<dbReference type="EMBL" id="AE017282">
    <property type="protein sequence ID" value="AAU91726.1"/>
    <property type="molecule type" value="Genomic_DNA"/>
</dbReference>
<proteinExistence type="predicted"/>
<dbReference type="HOGENOM" id="CLU_075049_0_1_6"/>
<dbReference type="InterPro" id="IPR013216">
    <property type="entry name" value="Methyltransf_11"/>
</dbReference>
<sequence length="246" mass="27482">MSMNKGFAQHPHEIFSEWYRDTTPGQALKRLEFHYLSSGLKLTFNQITLQVGCPGDISPLNGFPRGTSCLMTSGPKEPQRPPARLIAAPDDIPFDSQSVDLVYLVHVLEFSPEPCRILKECERILKPQGELHVLALNPWNPKNLPRCVPLLLKHAETSLITPSRLMAWLKNLNLDTCLVAGFSLTPECCLPNRGSLLNRSRVRLATAYAVRAIKRRQRLIPLGSPWSSIPELIGGCGSIETAFHRL</sequence>
<dbReference type="GO" id="GO:0008757">
    <property type="term" value="F:S-adenosylmethionine-dependent methyltransferase activity"/>
    <property type="evidence" value="ECO:0007669"/>
    <property type="project" value="InterPro"/>
</dbReference>
<dbReference type="SUPFAM" id="SSF53335">
    <property type="entry name" value="S-adenosyl-L-methionine-dependent methyltransferases"/>
    <property type="match status" value="1"/>
</dbReference>
<dbReference type="AlphaFoldDB" id="Q606I7"/>
<dbReference type="KEGG" id="mca:MCA2029"/>
<evidence type="ECO:0000259" key="1">
    <source>
        <dbReference type="Pfam" id="PF08241"/>
    </source>
</evidence>
<protein>
    <submittedName>
        <fullName evidence="2">Conserved domain protein</fullName>
    </submittedName>
</protein>
<feature type="domain" description="Methyltransferase type 11" evidence="1">
    <location>
        <begin position="86"/>
        <end position="131"/>
    </location>
</feature>
<dbReference type="eggNOG" id="COG0500">
    <property type="taxonomic scope" value="Bacteria"/>
</dbReference>
<evidence type="ECO:0000313" key="2">
    <source>
        <dbReference type="EMBL" id="AAU91726.1"/>
    </source>
</evidence>
<name>Q606I7_METCA</name>
<organism evidence="2 3">
    <name type="scientific">Methylococcus capsulatus (strain ATCC 33009 / NCIMB 11132 / Bath)</name>
    <dbReference type="NCBI Taxonomy" id="243233"/>
    <lineage>
        <taxon>Bacteria</taxon>
        <taxon>Pseudomonadati</taxon>
        <taxon>Pseudomonadota</taxon>
        <taxon>Gammaproteobacteria</taxon>
        <taxon>Methylococcales</taxon>
        <taxon>Methylococcaceae</taxon>
        <taxon>Methylococcus</taxon>
    </lineage>
</organism>
<reference evidence="2 3" key="1">
    <citation type="journal article" date="2004" name="PLoS Biol.">
        <title>Genomic insights into methanotrophy: the complete genome sequence of Methylococcus capsulatus (Bath).</title>
        <authorList>
            <person name="Ward N.L."/>
            <person name="Larsen O."/>
            <person name="Sakwa J."/>
            <person name="Bruseth L."/>
            <person name="Khouri H.M."/>
            <person name="Durkin A.S."/>
            <person name="Dimitrov G."/>
            <person name="Jiang L."/>
            <person name="Scanlan D."/>
            <person name="Kang K.H."/>
            <person name="Lewis M.R."/>
            <person name="Nelson K.E."/>
            <person name="Methe B.A."/>
            <person name="Wu M."/>
            <person name="Heidelberg J.F."/>
            <person name="Paulsen I.T."/>
            <person name="Fouts D.E."/>
            <person name="Ravel J."/>
            <person name="Tettelin H."/>
            <person name="Ren Q."/>
            <person name="Read T.D."/>
            <person name="DeBoy R.T."/>
            <person name="Seshadri R."/>
            <person name="Salzberg S.L."/>
            <person name="Jensen H.B."/>
            <person name="Birkeland N.K."/>
            <person name="Nelson W.C."/>
            <person name="Dodson R.J."/>
            <person name="Grindhaug S.H."/>
            <person name="Holt I.E."/>
            <person name="Eidhammer I."/>
            <person name="Jonasen I."/>
            <person name="Vanaken S."/>
            <person name="Utterback T.R."/>
            <person name="Feldblyum T.V."/>
            <person name="Fraser C.M."/>
            <person name="Lillehaug J.R."/>
            <person name="Eisen J.A."/>
        </authorList>
    </citation>
    <scope>NUCLEOTIDE SEQUENCE [LARGE SCALE GENOMIC DNA]</scope>
    <source>
        <strain evidence="3">ATCC 33009 / NCIMB 11132 / Bath</strain>
    </source>
</reference>